<dbReference type="Proteomes" id="UP001054837">
    <property type="component" value="Unassembled WGS sequence"/>
</dbReference>
<accession>A0AAV4TZ73</accession>
<dbReference type="AlphaFoldDB" id="A0AAV4TZ73"/>
<gene>
    <name evidence="1" type="primary">AVEN_76141_1</name>
    <name evidence="1" type="ORF">CDAR_476751</name>
</gene>
<proteinExistence type="predicted"/>
<evidence type="ECO:0000313" key="2">
    <source>
        <dbReference type="Proteomes" id="UP001054837"/>
    </source>
</evidence>
<evidence type="ECO:0000313" key="1">
    <source>
        <dbReference type="EMBL" id="GIY50754.1"/>
    </source>
</evidence>
<sequence length="122" mass="14333">MLNSMDKDNFKVVSCCIAAVKLFEEKTKFLLEEIDREYETDLVKASLTKQKYLECFKSRIECEKSAVEEGDEEVQTYRLCTLTVAPQNTLSRRKYYGKKAAKENIYKMKQLADLVQEKRVRK</sequence>
<organism evidence="1 2">
    <name type="scientific">Caerostris darwini</name>
    <dbReference type="NCBI Taxonomy" id="1538125"/>
    <lineage>
        <taxon>Eukaryota</taxon>
        <taxon>Metazoa</taxon>
        <taxon>Ecdysozoa</taxon>
        <taxon>Arthropoda</taxon>
        <taxon>Chelicerata</taxon>
        <taxon>Arachnida</taxon>
        <taxon>Araneae</taxon>
        <taxon>Araneomorphae</taxon>
        <taxon>Entelegynae</taxon>
        <taxon>Araneoidea</taxon>
        <taxon>Araneidae</taxon>
        <taxon>Caerostris</taxon>
    </lineage>
</organism>
<reference evidence="1 2" key="1">
    <citation type="submission" date="2021-06" db="EMBL/GenBank/DDBJ databases">
        <title>Caerostris darwini draft genome.</title>
        <authorList>
            <person name="Kono N."/>
            <person name="Arakawa K."/>
        </authorList>
    </citation>
    <scope>NUCLEOTIDE SEQUENCE [LARGE SCALE GENOMIC DNA]</scope>
</reference>
<dbReference type="EMBL" id="BPLQ01010440">
    <property type="protein sequence ID" value="GIY50754.1"/>
    <property type="molecule type" value="Genomic_DNA"/>
</dbReference>
<keyword evidence="2" id="KW-1185">Reference proteome</keyword>
<protein>
    <submittedName>
        <fullName evidence="1">Uncharacterized protein</fullName>
    </submittedName>
</protein>
<name>A0AAV4TZ73_9ARAC</name>
<comment type="caution">
    <text evidence="1">The sequence shown here is derived from an EMBL/GenBank/DDBJ whole genome shotgun (WGS) entry which is preliminary data.</text>
</comment>